<name>A0A833R5L0_9POAL</name>
<reference evidence="2" key="1">
    <citation type="submission" date="2020-01" db="EMBL/GenBank/DDBJ databases">
        <title>Genome sequence of Kobresia littledalei, the first chromosome-level genome in the family Cyperaceae.</title>
        <authorList>
            <person name="Qu G."/>
        </authorList>
    </citation>
    <scope>NUCLEOTIDE SEQUENCE</scope>
    <source>
        <strain evidence="2">C.B.Clarke</strain>
        <tissue evidence="2">Leaf</tissue>
    </source>
</reference>
<protein>
    <submittedName>
        <fullName evidence="2">DNA repair REX1-B</fullName>
    </submittedName>
</protein>
<accession>A0A833R5L0</accession>
<dbReference type="InterPro" id="IPR039491">
    <property type="entry name" value="REX1-B"/>
</dbReference>
<dbReference type="AlphaFoldDB" id="A0A833R5L0"/>
<organism evidence="2 3">
    <name type="scientific">Carex littledalei</name>
    <dbReference type="NCBI Taxonomy" id="544730"/>
    <lineage>
        <taxon>Eukaryota</taxon>
        <taxon>Viridiplantae</taxon>
        <taxon>Streptophyta</taxon>
        <taxon>Embryophyta</taxon>
        <taxon>Tracheophyta</taxon>
        <taxon>Spermatophyta</taxon>
        <taxon>Magnoliopsida</taxon>
        <taxon>Liliopsida</taxon>
        <taxon>Poales</taxon>
        <taxon>Cyperaceae</taxon>
        <taxon>Cyperoideae</taxon>
        <taxon>Cariceae</taxon>
        <taxon>Carex</taxon>
        <taxon>Carex subgen. Euthyceras</taxon>
    </lineage>
</organism>
<dbReference type="Proteomes" id="UP000623129">
    <property type="component" value="Unassembled WGS sequence"/>
</dbReference>
<sequence length="211" mass="23955">MERSEGGEVKPLEEEGELERMDTVDDTTKSTKVLDLLRQFLTVQRRRAEAYTKLRRGFSEYMSNGGEEAYQQVCGEITQEFNDCSKQVIDLESMLMLPDLCRADLANLLKAVQAQEKQKLHLTVKIQVLKKSGRPSERIVMHDSCRLDNITGHQCVHVREITEAAGTEDAEADAEYDSALKEAICGVQEAVTCINEYMEEVRYEIEALESE</sequence>
<proteinExistence type="predicted"/>
<evidence type="ECO:0000313" key="3">
    <source>
        <dbReference type="Proteomes" id="UP000623129"/>
    </source>
</evidence>
<dbReference type="PANTHER" id="PTHR28309">
    <property type="entry name" value="REQUIRED FOR EXCISION 1-B DOMAIN-CONTAINING PROTEIN"/>
    <property type="match status" value="1"/>
</dbReference>
<evidence type="ECO:0000256" key="1">
    <source>
        <dbReference type="SAM" id="MobiDB-lite"/>
    </source>
</evidence>
<dbReference type="PANTHER" id="PTHR28309:SF1">
    <property type="entry name" value="REQUIRED FOR EXCISION 1-B DOMAIN-CONTAINING PROTEIN"/>
    <property type="match status" value="1"/>
</dbReference>
<dbReference type="OrthoDB" id="434723at2759"/>
<dbReference type="Pfam" id="PF14966">
    <property type="entry name" value="DNA_repr_REX1B"/>
    <property type="match status" value="1"/>
</dbReference>
<dbReference type="EMBL" id="SWLB01000010">
    <property type="protein sequence ID" value="KAF3333571.1"/>
    <property type="molecule type" value="Genomic_DNA"/>
</dbReference>
<comment type="caution">
    <text evidence="2">The sequence shown here is derived from an EMBL/GenBank/DDBJ whole genome shotgun (WGS) entry which is preliminary data.</text>
</comment>
<evidence type="ECO:0000313" key="2">
    <source>
        <dbReference type="EMBL" id="KAF3333571.1"/>
    </source>
</evidence>
<gene>
    <name evidence="2" type="ORF">FCM35_KLT01262</name>
</gene>
<feature type="region of interest" description="Disordered" evidence="1">
    <location>
        <begin position="1"/>
        <end position="26"/>
    </location>
</feature>
<keyword evidence="3" id="KW-1185">Reference proteome</keyword>